<evidence type="ECO:0000313" key="3">
    <source>
        <dbReference type="Proteomes" id="UP001153328"/>
    </source>
</evidence>
<comment type="caution">
    <text evidence="2">The sequence shown here is derived from an EMBL/GenBank/DDBJ whole genome shotgun (WGS) entry which is preliminary data.</text>
</comment>
<feature type="compositionally biased region" description="Basic and acidic residues" evidence="1">
    <location>
        <begin position="49"/>
        <end position="60"/>
    </location>
</feature>
<dbReference type="AlphaFoldDB" id="A0A9W4MJ79"/>
<keyword evidence="3" id="KW-1185">Reference proteome</keyword>
<name>A0A9W4MJ79_9ACTN</name>
<dbReference type="EMBL" id="CAJVAX010000019">
    <property type="protein sequence ID" value="CAG7649948.1"/>
    <property type="molecule type" value="Genomic_DNA"/>
</dbReference>
<evidence type="ECO:0000256" key="1">
    <source>
        <dbReference type="SAM" id="MobiDB-lite"/>
    </source>
</evidence>
<proteinExistence type="predicted"/>
<dbReference type="Proteomes" id="UP001153328">
    <property type="component" value="Unassembled WGS sequence"/>
</dbReference>
<evidence type="ECO:0000313" key="2">
    <source>
        <dbReference type="EMBL" id="CAG7649948.1"/>
    </source>
</evidence>
<protein>
    <submittedName>
        <fullName evidence="2">Uncharacterized protein</fullName>
    </submittedName>
</protein>
<sequence length="159" mass="18167">MTHTRRTSPRRPLCATPRVCTRTCRMFVLRLSDGIRDMVGRRLVRSRTRPADRRFHDRHGAGGSQLQPRPPDHQRARRGRPLRLLDPDPDARRPRRVPPGDRLRAAGRLARRAAGARRRRHLGHGARALPRAEDRRLLLARHGRRHRLHPAGAVAGTGL</sequence>
<feature type="region of interest" description="Disordered" evidence="1">
    <location>
        <begin position="44"/>
        <end position="104"/>
    </location>
</feature>
<reference evidence="2" key="1">
    <citation type="submission" date="2021-06" db="EMBL/GenBank/DDBJ databases">
        <authorList>
            <person name="Arsene-Ploetze F."/>
        </authorList>
    </citation>
    <scope>NUCLEOTIDE SEQUENCE</scope>
    <source>
        <strain evidence="2">SBRY1</strain>
    </source>
</reference>
<organism evidence="2 3">
    <name type="scientific">Actinacidiphila bryophytorum</name>
    <dbReference type="NCBI Taxonomy" id="1436133"/>
    <lineage>
        <taxon>Bacteria</taxon>
        <taxon>Bacillati</taxon>
        <taxon>Actinomycetota</taxon>
        <taxon>Actinomycetes</taxon>
        <taxon>Kitasatosporales</taxon>
        <taxon>Streptomycetaceae</taxon>
        <taxon>Actinacidiphila</taxon>
    </lineage>
</organism>
<gene>
    <name evidence="2" type="ORF">SBRY_50233</name>
</gene>
<feature type="compositionally biased region" description="Basic and acidic residues" evidence="1">
    <location>
        <begin position="83"/>
        <end position="104"/>
    </location>
</feature>
<accession>A0A9W4MJ79</accession>